<keyword evidence="5 8" id="KW-0862">Zinc</keyword>
<accession>A0A8H5BWB5</accession>
<evidence type="ECO:0000259" key="9">
    <source>
        <dbReference type="Pfam" id="PF01979"/>
    </source>
</evidence>
<comment type="function">
    <text evidence="7 8">Catalyzes the hydrolytic deamination of guanine, producing xanthine and ammonia.</text>
</comment>
<organism evidence="10 11">
    <name type="scientific">Psilocybe cf. subviscida</name>
    <dbReference type="NCBI Taxonomy" id="2480587"/>
    <lineage>
        <taxon>Eukaryota</taxon>
        <taxon>Fungi</taxon>
        <taxon>Dikarya</taxon>
        <taxon>Basidiomycota</taxon>
        <taxon>Agaricomycotina</taxon>
        <taxon>Agaricomycetes</taxon>
        <taxon>Agaricomycetidae</taxon>
        <taxon>Agaricales</taxon>
        <taxon>Agaricineae</taxon>
        <taxon>Strophariaceae</taxon>
        <taxon>Psilocybe</taxon>
    </lineage>
</organism>
<dbReference type="SUPFAM" id="SSF51338">
    <property type="entry name" value="Composite domain of metallo-dependent hydrolases"/>
    <property type="match status" value="1"/>
</dbReference>
<dbReference type="GO" id="GO:0005829">
    <property type="term" value="C:cytosol"/>
    <property type="evidence" value="ECO:0007669"/>
    <property type="project" value="TreeGrafter"/>
</dbReference>
<dbReference type="Gene3D" id="3.20.20.140">
    <property type="entry name" value="Metal-dependent hydrolases"/>
    <property type="match status" value="1"/>
</dbReference>
<dbReference type="EMBL" id="JAACJJ010000001">
    <property type="protein sequence ID" value="KAF5330752.1"/>
    <property type="molecule type" value="Genomic_DNA"/>
</dbReference>
<evidence type="ECO:0000256" key="6">
    <source>
        <dbReference type="ARBA" id="ARBA00051148"/>
    </source>
</evidence>
<evidence type="ECO:0000313" key="11">
    <source>
        <dbReference type="Proteomes" id="UP000567179"/>
    </source>
</evidence>
<dbReference type="Pfam" id="PF01979">
    <property type="entry name" value="Amidohydro_1"/>
    <property type="match status" value="1"/>
</dbReference>
<dbReference type="UniPathway" id="UPA00603">
    <property type="reaction ID" value="UER00660"/>
</dbReference>
<evidence type="ECO:0000256" key="8">
    <source>
        <dbReference type="RuleBase" id="RU366009"/>
    </source>
</evidence>
<evidence type="ECO:0000256" key="2">
    <source>
        <dbReference type="ARBA" id="ARBA00006745"/>
    </source>
</evidence>
<gene>
    <name evidence="10" type="ORF">D9619_005321</name>
</gene>
<dbReference type="InterPro" id="IPR051607">
    <property type="entry name" value="Metallo-dep_hydrolases"/>
</dbReference>
<evidence type="ECO:0000256" key="7">
    <source>
        <dbReference type="ARBA" id="ARBA00056079"/>
    </source>
</evidence>
<dbReference type="FunFam" id="3.20.20.140:FF:000022">
    <property type="entry name" value="Guanine deaminase"/>
    <property type="match status" value="1"/>
</dbReference>
<comment type="similarity">
    <text evidence="2 8">Belongs to the metallo-dependent hydrolases superfamily. ATZ/TRZ family.</text>
</comment>
<dbReference type="Gene3D" id="2.30.40.10">
    <property type="entry name" value="Urease, subunit C, domain 1"/>
    <property type="match status" value="1"/>
</dbReference>
<sequence length="487" mass="52918">MPGTPLPTIFYGAVVNPISLSEYAALPHCLIAVGETGNIDWIVDNVEAHELQDALALKGIVDAPVIALKDGEFIMPGFIDTHTHAPQVPNMGTGGQYELLDWLKHVTFPTESKFADKEFAQTTYSSVVRRLIDAGTTTCCYYATLHLEPTKILADIVHELGQRAFVGKCNMNRDSPDYYIEPCADKSVADTRELITYIRALSKTSPSSEPCQEPLVQPILTPRFAISCTDDLLSSLGDLAAADPSLRIQTHISENLSEIEYTKSLFPKAPHYAGVYDTFGLIRDNTVLAHAIHLNEDEQELIRSRNAGISHCPTSNFHLNSGVAPIGLYLDKGIKVGLGTDVSGGFNVSILNAIQNASIASKVCSFSGGRRAPDGSKQETFANKPFSIATLLYLATAGGAAVCGLEKQVGSFTPGKSFDALLVSVRDEVGNVGIWGLTDNLPHDITVKERSNFLDGWLERFFFCGDDRNIEKVFVQGRFVGGRTFQA</sequence>
<evidence type="ECO:0000313" key="10">
    <source>
        <dbReference type="EMBL" id="KAF5330752.1"/>
    </source>
</evidence>
<comment type="catalytic activity">
    <reaction evidence="6 8">
        <text>guanine + H2O + H(+) = xanthine + NH4(+)</text>
        <dbReference type="Rhea" id="RHEA:14665"/>
        <dbReference type="ChEBI" id="CHEBI:15377"/>
        <dbReference type="ChEBI" id="CHEBI:15378"/>
        <dbReference type="ChEBI" id="CHEBI:16235"/>
        <dbReference type="ChEBI" id="CHEBI:17712"/>
        <dbReference type="ChEBI" id="CHEBI:28938"/>
        <dbReference type="EC" id="3.5.4.3"/>
    </reaction>
</comment>
<proteinExistence type="inferred from homology"/>
<comment type="pathway">
    <text evidence="1 8">Purine metabolism; guanine degradation; xanthine from guanine: step 1/1.</text>
</comment>
<keyword evidence="4 8" id="KW-0378">Hydrolase</keyword>
<dbReference type="InterPro" id="IPR011059">
    <property type="entry name" value="Metal-dep_hydrolase_composite"/>
</dbReference>
<dbReference type="InterPro" id="IPR032466">
    <property type="entry name" value="Metal_Hydrolase"/>
</dbReference>
<dbReference type="EC" id="3.5.4.3" evidence="8"/>
<dbReference type="SUPFAM" id="SSF51556">
    <property type="entry name" value="Metallo-dependent hydrolases"/>
    <property type="match status" value="1"/>
</dbReference>
<evidence type="ECO:0000256" key="3">
    <source>
        <dbReference type="ARBA" id="ARBA00022723"/>
    </source>
</evidence>
<dbReference type="InterPro" id="IPR006680">
    <property type="entry name" value="Amidohydro-rel"/>
</dbReference>
<keyword evidence="11" id="KW-1185">Reference proteome</keyword>
<evidence type="ECO:0000256" key="1">
    <source>
        <dbReference type="ARBA" id="ARBA00004984"/>
    </source>
</evidence>
<dbReference type="InterPro" id="IPR014311">
    <property type="entry name" value="Guanine_deaminase"/>
</dbReference>
<reference evidence="10 11" key="1">
    <citation type="journal article" date="2020" name="ISME J.">
        <title>Uncovering the hidden diversity of litter-decomposition mechanisms in mushroom-forming fungi.</title>
        <authorList>
            <person name="Floudas D."/>
            <person name="Bentzer J."/>
            <person name="Ahren D."/>
            <person name="Johansson T."/>
            <person name="Persson P."/>
            <person name="Tunlid A."/>
        </authorList>
    </citation>
    <scope>NUCLEOTIDE SEQUENCE [LARGE SCALE GENOMIC DNA]</scope>
    <source>
        <strain evidence="10 11">CBS 101986</strain>
    </source>
</reference>
<dbReference type="Proteomes" id="UP000567179">
    <property type="component" value="Unassembled WGS sequence"/>
</dbReference>
<evidence type="ECO:0000256" key="4">
    <source>
        <dbReference type="ARBA" id="ARBA00022801"/>
    </source>
</evidence>
<name>A0A8H5BWB5_9AGAR</name>
<protein>
    <recommendedName>
        <fullName evidence="8">Guanine deaminase</fullName>
        <shortName evidence="8">Guanase</shortName>
        <ecNumber evidence="8">3.5.4.3</ecNumber>
    </recommendedName>
    <alternativeName>
        <fullName evidence="8">Guanine aminohydrolase</fullName>
    </alternativeName>
</protein>
<evidence type="ECO:0000256" key="5">
    <source>
        <dbReference type="ARBA" id="ARBA00022833"/>
    </source>
</evidence>
<dbReference type="GO" id="GO:0008270">
    <property type="term" value="F:zinc ion binding"/>
    <property type="evidence" value="ECO:0007669"/>
    <property type="project" value="UniProtKB-UniRule"/>
</dbReference>
<dbReference type="GO" id="GO:0008892">
    <property type="term" value="F:guanine deaminase activity"/>
    <property type="evidence" value="ECO:0007669"/>
    <property type="project" value="UniProtKB-UniRule"/>
</dbReference>
<dbReference type="PANTHER" id="PTHR11271">
    <property type="entry name" value="GUANINE DEAMINASE"/>
    <property type="match status" value="1"/>
</dbReference>
<dbReference type="GO" id="GO:0006147">
    <property type="term" value="P:guanine catabolic process"/>
    <property type="evidence" value="ECO:0007669"/>
    <property type="project" value="UniProtKB-UniRule"/>
</dbReference>
<dbReference type="PANTHER" id="PTHR11271:SF6">
    <property type="entry name" value="GUANINE DEAMINASE"/>
    <property type="match status" value="1"/>
</dbReference>
<dbReference type="NCBIfam" id="TIGR02967">
    <property type="entry name" value="guan_deamin"/>
    <property type="match status" value="1"/>
</dbReference>
<keyword evidence="3 8" id="KW-0479">Metal-binding</keyword>
<comment type="caution">
    <text evidence="10">The sequence shown here is derived from an EMBL/GenBank/DDBJ whole genome shotgun (WGS) entry which is preliminary data.</text>
</comment>
<dbReference type="AlphaFoldDB" id="A0A8H5BWB5"/>
<dbReference type="OrthoDB" id="194468at2759"/>
<feature type="domain" description="Amidohydrolase-related" evidence="9">
    <location>
        <begin position="73"/>
        <end position="480"/>
    </location>
</feature>
<comment type="cofactor">
    <cofactor evidence="8">
        <name>Zn(2+)</name>
        <dbReference type="ChEBI" id="CHEBI:29105"/>
    </cofactor>
    <text evidence="8">Binds 1 zinc ion per subunit.</text>
</comment>